<reference evidence="2 3" key="1">
    <citation type="submission" date="2016-08" db="EMBL/GenBank/DDBJ databases">
        <authorList>
            <consortium name="Lentinula edodes genome sequencing consortium"/>
            <person name="Sakamoto Y."/>
            <person name="Nakade K."/>
            <person name="Sato S."/>
            <person name="Yoshida Y."/>
            <person name="Miyazaki K."/>
            <person name="Natsume S."/>
            <person name="Konno N."/>
        </authorList>
    </citation>
    <scope>NUCLEOTIDE SEQUENCE [LARGE SCALE GENOMIC DNA]</scope>
    <source>
        <strain evidence="2 3">NBRC 111202</strain>
    </source>
</reference>
<keyword evidence="2" id="KW-0255">Endonuclease</keyword>
<dbReference type="STRING" id="5353.A0A1Q3EHW8"/>
<sequence>MPLRVVQRIRQNWNEIKDVCKERKQIGQSPLMRPDACKLMFGLIEHSSDIYLDEIQDELYYAYDLMLSISTIWRTLRRLGIRNKRLSKAASERCEEIREAYMLEIGAFLLEQLVFADECSVNIHTTYRLNGWSYRGLRARKRCDFVRGQRYSVLPALSINGIFYSHIKPNSYSGDDFLEWLEGLLEEMNPYPAPHSVLVLDNCRIHHVPGVAEMCEERGVRLVYLPPYSPDMNPIEEFFAYMKAYIRRHGLEFREITESRDKTKVYYFLYSVLDSVDPQNIKGWFTHLNYM</sequence>
<dbReference type="GO" id="GO:0003676">
    <property type="term" value="F:nucleic acid binding"/>
    <property type="evidence" value="ECO:0007669"/>
    <property type="project" value="InterPro"/>
</dbReference>
<dbReference type="GO" id="GO:0004519">
    <property type="term" value="F:endonuclease activity"/>
    <property type="evidence" value="ECO:0007669"/>
    <property type="project" value="UniProtKB-KW"/>
</dbReference>
<accession>A0A1Q3EHW8</accession>
<dbReference type="Pfam" id="PF13358">
    <property type="entry name" value="DDE_3"/>
    <property type="match status" value="1"/>
</dbReference>
<feature type="domain" description="Tc1-like transposase DDE" evidence="1">
    <location>
        <begin position="112"/>
        <end position="248"/>
    </location>
</feature>
<protein>
    <submittedName>
        <fullName evidence="2">DDE family endonuclease</fullName>
    </submittedName>
</protein>
<evidence type="ECO:0000313" key="3">
    <source>
        <dbReference type="Proteomes" id="UP000188533"/>
    </source>
</evidence>
<reference evidence="2 3" key="2">
    <citation type="submission" date="2017-02" db="EMBL/GenBank/DDBJ databases">
        <title>A genome survey and senescence transcriptome analysis in Lentinula edodes.</title>
        <authorList>
            <person name="Sakamoto Y."/>
            <person name="Nakade K."/>
            <person name="Sato S."/>
            <person name="Yoshida Y."/>
            <person name="Miyazaki K."/>
            <person name="Natsume S."/>
            <person name="Konno N."/>
        </authorList>
    </citation>
    <scope>NUCLEOTIDE SEQUENCE [LARGE SCALE GENOMIC DNA]</scope>
    <source>
        <strain evidence="2 3">NBRC 111202</strain>
    </source>
</reference>
<dbReference type="PANTHER" id="PTHR46564">
    <property type="entry name" value="TRANSPOSASE"/>
    <property type="match status" value="1"/>
</dbReference>
<dbReference type="NCBIfam" id="NF033545">
    <property type="entry name" value="transpos_IS630"/>
    <property type="match status" value="1"/>
</dbReference>
<dbReference type="InterPro" id="IPR036397">
    <property type="entry name" value="RNaseH_sf"/>
</dbReference>
<keyword evidence="2" id="KW-0540">Nuclease</keyword>
<dbReference type="InterPro" id="IPR038717">
    <property type="entry name" value="Tc1-like_DDE_dom"/>
</dbReference>
<evidence type="ECO:0000259" key="1">
    <source>
        <dbReference type="Pfam" id="PF13358"/>
    </source>
</evidence>
<comment type="caution">
    <text evidence="2">The sequence shown here is derived from an EMBL/GenBank/DDBJ whole genome shotgun (WGS) entry which is preliminary data.</text>
</comment>
<evidence type="ECO:0000313" key="2">
    <source>
        <dbReference type="EMBL" id="GAW06818.1"/>
    </source>
</evidence>
<proteinExistence type="predicted"/>
<keyword evidence="2" id="KW-0378">Hydrolase</keyword>
<name>A0A1Q3EHW8_LENED</name>
<dbReference type="Proteomes" id="UP000188533">
    <property type="component" value="Unassembled WGS sequence"/>
</dbReference>
<dbReference type="AlphaFoldDB" id="A0A1Q3EHW8"/>
<gene>
    <name evidence="2" type="ORF">LENED_008767</name>
</gene>
<dbReference type="Gene3D" id="3.30.420.10">
    <property type="entry name" value="Ribonuclease H-like superfamily/Ribonuclease H"/>
    <property type="match status" value="1"/>
</dbReference>
<organism evidence="2 3">
    <name type="scientific">Lentinula edodes</name>
    <name type="common">Shiitake mushroom</name>
    <name type="synonym">Lentinus edodes</name>
    <dbReference type="NCBI Taxonomy" id="5353"/>
    <lineage>
        <taxon>Eukaryota</taxon>
        <taxon>Fungi</taxon>
        <taxon>Dikarya</taxon>
        <taxon>Basidiomycota</taxon>
        <taxon>Agaricomycotina</taxon>
        <taxon>Agaricomycetes</taxon>
        <taxon>Agaricomycetidae</taxon>
        <taxon>Agaricales</taxon>
        <taxon>Marasmiineae</taxon>
        <taxon>Omphalotaceae</taxon>
        <taxon>Lentinula</taxon>
    </lineage>
</organism>
<keyword evidence="3" id="KW-1185">Reference proteome</keyword>
<dbReference type="PANTHER" id="PTHR46564:SF1">
    <property type="entry name" value="TRANSPOSASE"/>
    <property type="match status" value="1"/>
</dbReference>
<dbReference type="InterPro" id="IPR047655">
    <property type="entry name" value="Transpos_IS630-like"/>
</dbReference>
<dbReference type="EMBL" id="BDGU01000348">
    <property type="protein sequence ID" value="GAW06818.1"/>
    <property type="molecule type" value="Genomic_DNA"/>
</dbReference>